<evidence type="ECO:0000256" key="3">
    <source>
        <dbReference type="ARBA" id="ARBA00022771"/>
    </source>
</evidence>
<reference evidence="10" key="1">
    <citation type="submission" date="2024-03" db="EMBL/GenBank/DDBJ databases">
        <authorList>
            <consortium name="ELIXIR-Norway"/>
            <consortium name="Elixir Norway"/>
        </authorList>
    </citation>
    <scope>NUCLEOTIDE SEQUENCE</scope>
</reference>
<dbReference type="NCBIfam" id="TIGR02349">
    <property type="entry name" value="DnaJ_bact"/>
    <property type="match status" value="1"/>
</dbReference>
<dbReference type="InterPro" id="IPR008971">
    <property type="entry name" value="HSP40/DnaJ_pept-bd"/>
</dbReference>
<dbReference type="Gene3D" id="2.10.230.10">
    <property type="entry name" value="Heat shock protein DnaJ, cysteine-rich domain"/>
    <property type="match status" value="1"/>
</dbReference>
<keyword evidence="3 5" id="KW-0863">Zinc-finger</keyword>
<dbReference type="Pfam" id="PF01556">
    <property type="entry name" value="DnaJ_C"/>
    <property type="match status" value="1"/>
</dbReference>
<evidence type="ECO:0000256" key="5">
    <source>
        <dbReference type="PROSITE-ProRule" id="PRU00546"/>
    </source>
</evidence>
<dbReference type="PANTHER" id="PTHR43096:SF22">
    <property type="entry name" value="MOLECULAR CHAPERONE HSP40_DNAJ FAMILY PROTEIN"/>
    <property type="match status" value="1"/>
</dbReference>
<evidence type="ECO:0000256" key="6">
    <source>
        <dbReference type="SAM" id="MobiDB-lite"/>
    </source>
</evidence>
<dbReference type="SUPFAM" id="SSF46565">
    <property type="entry name" value="Chaperone J-domain"/>
    <property type="match status" value="1"/>
</dbReference>
<feature type="region of interest" description="Disordered" evidence="6">
    <location>
        <begin position="499"/>
        <end position="527"/>
    </location>
</feature>
<dbReference type="InterPro" id="IPR012724">
    <property type="entry name" value="DnaJ"/>
</dbReference>
<keyword evidence="7" id="KW-1133">Transmembrane helix</keyword>
<dbReference type="PROSITE" id="PS51188">
    <property type="entry name" value="ZF_CR"/>
    <property type="match status" value="1"/>
</dbReference>
<dbReference type="SMART" id="SM00271">
    <property type="entry name" value="DnaJ"/>
    <property type="match status" value="1"/>
</dbReference>
<dbReference type="Gene3D" id="2.60.260.20">
    <property type="entry name" value="Urease metallochaperone UreE, N-terminal domain"/>
    <property type="match status" value="2"/>
</dbReference>
<evidence type="ECO:0000256" key="1">
    <source>
        <dbReference type="ARBA" id="ARBA00022723"/>
    </source>
</evidence>
<accession>A0ABP1B3Q2</accession>
<dbReference type="SUPFAM" id="SSF57938">
    <property type="entry name" value="DnaJ/Hsp40 cysteine-rich domain"/>
    <property type="match status" value="1"/>
</dbReference>
<dbReference type="Pfam" id="PF00226">
    <property type="entry name" value="DnaJ"/>
    <property type="match status" value="1"/>
</dbReference>
<dbReference type="PROSITE" id="PS50076">
    <property type="entry name" value="DNAJ_2"/>
    <property type="match status" value="1"/>
</dbReference>
<dbReference type="PROSITE" id="PS00636">
    <property type="entry name" value="DNAJ_1"/>
    <property type="match status" value="1"/>
</dbReference>
<protein>
    <submittedName>
        <fullName evidence="10">Uncharacterized protein</fullName>
    </submittedName>
</protein>
<dbReference type="Gene3D" id="1.10.287.110">
    <property type="entry name" value="DnaJ domain"/>
    <property type="match status" value="1"/>
</dbReference>
<feature type="compositionally biased region" description="Acidic residues" evidence="6">
    <location>
        <begin position="518"/>
        <end position="527"/>
    </location>
</feature>
<feature type="zinc finger region" description="CR-type" evidence="5">
    <location>
        <begin position="273"/>
        <end position="355"/>
    </location>
</feature>
<keyword evidence="1 5" id="KW-0479">Metal-binding</keyword>
<gene>
    <name evidence="10" type="ORF">CSSPJE1EN2_LOCUS12479</name>
</gene>
<feature type="domain" description="J" evidence="8">
    <location>
        <begin position="120"/>
        <end position="184"/>
    </location>
</feature>
<dbReference type="InterPro" id="IPR018253">
    <property type="entry name" value="DnaJ_domain_CS"/>
</dbReference>
<evidence type="ECO:0000259" key="9">
    <source>
        <dbReference type="PROSITE" id="PS51188"/>
    </source>
</evidence>
<keyword evidence="4 5" id="KW-0862">Zinc</keyword>
<dbReference type="InterPro" id="IPR036869">
    <property type="entry name" value="J_dom_sf"/>
</dbReference>
<evidence type="ECO:0000256" key="7">
    <source>
        <dbReference type="SAM" id="Phobius"/>
    </source>
</evidence>
<dbReference type="EMBL" id="OZ023720">
    <property type="protein sequence ID" value="CAK9869721.1"/>
    <property type="molecule type" value="Genomic_DNA"/>
</dbReference>
<keyword evidence="11" id="KW-1185">Reference proteome</keyword>
<dbReference type="InterPro" id="IPR002939">
    <property type="entry name" value="DnaJ_C"/>
</dbReference>
<evidence type="ECO:0000259" key="8">
    <source>
        <dbReference type="PROSITE" id="PS50076"/>
    </source>
</evidence>
<evidence type="ECO:0000256" key="4">
    <source>
        <dbReference type="ARBA" id="ARBA00022833"/>
    </source>
</evidence>
<dbReference type="InterPro" id="IPR036410">
    <property type="entry name" value="HSP_DnaJ_Cys-rich_dom_sf"/>
</dbReference>
<organism evidence="10 11">
    <name type="scientific">Sphagnum jensenii</name>
    <dbReference type="NCBI Taxonomy" id="128206"/>
    <lineage>
        <taxon>Eukaryota</taxon>
        <taxon>Viridiplantae</taxon>
        <taxon>Streptophyta</taxon>
        <taxon>Embryophyta</taxon>
        <taxon>Bryophyta</taxon>
        <taxon>Sphagnophytina</taxon>
        <taxon>Sphagnopsida</taxon>
        <taxon>Sphagnales</taxon>
        <taxon>Sphagnaceae</taxon>
        <taxon>Sphagnum</taxon>
    </lineage>
</organism>
<evidence type="ECO:0000256" key="2">
    <source>
        <dbReference type="ARBA" id="ARBA00022737"/>
    </source>
</evidence>
<dbReference type="HAMAP" id="MF_01152">
    <property type="entry name" value="DnaJ"/>
    <property type="match status" value="1"/>
</dbReference>
<dbReference type="SUPFAM" id="SSF49493">
    <property type="entry name" value="HSP40/DnaJ peptide-binding domain"/>
    <property type="match status" value="2"/>
</dbReference>
<dbReference type="PANTHER" id="PTHR43096">
    <property type="entry name" value="DNAJ HOMOLOG 1, MITOCHONDRIAL-RELATED"/>
    <property type="match status" value="1"/>
</dbReference>
<feature type="domain" description="CR-type" evidence="9">
    <location>
        <begin position="273"/>
        <end position="355"/>
    </location>
</feature>
<dbReference type="Pfam" id="PF00684">
    <property type="entry name" value="DnaJ_CXXCXGXG"/>
    <property type="match status" value="1"/>
</dbReference>
<dbReference type="InterPro" id="IPR001623">
    <property type="entry name" value="DnaJ_domain"/>
</dbReference>
<sequence length="606" mass="64206">MVTMAATIVAPASTTTTTTTTSVTRSFGNNNNSTRAAARSACHAAAEKQSGRDLMGMGSSYIRGEKKNWVLLSGGGDGEGGDHGIFFTGRGYRWLAGFVPLLKKTKGKKKQLKCVSMAVDYYAALGVSKSASKQEIKSAYRKLARKYHPDVNKQPGAEQKFKEISTAYEILSDDEKRPLYDRYGEAGLKGAGTAAAAQGAAGYAGTNTFDLFEAFFGGTSGGGAFGGMGGMGGMGGSMGGMGSSFGTRRRPTSVQGDDIRHEMSIDLTEAIFGTEKEFVSIKLEMCKECSGTGARPGTSRRKCTTCGGGGQVMKSQQTPFGTFSQVSTCTTCGGEGEVVRDYCRKCGGEGRIQVKKNIKVKVPAGVHSGSTLRVRGEGDAGPRGGPAGDLYVSLDVRDIPDIERDGINLCSSISISYINAILGSIEKVITVEGLMDLQVPAGTQPGDILVMPKLGMPKLNKPSSRGDHFFTIKVTIPIRLSAVEHELVKNLAELERKKRGHGGSAKADVSSSRPQGTEPEDDVSSAAALEEESDGIWGVFSVLARQKEKPSPEFGARGSPPRPSLSEPPGTSLFVTALSLATLFYLYPFIVKLLSWVLSKVALLRR</sequence>
<dbReference type="Proteomes" id="UP001497522">
    <property type="component" value="Chromosome 19"/>
</dbReference>
<keyword evidence="2" id="KW-0677">Repeat</keyword>
<dbReference type="CDD" id="cd10719">
    <property type="entry name" value="DnaJ_zf"/>
    <property type="match status" value="1"/>
</dbReference>
<proteinExistence type="inferred from homology"/>
<feature type="transmembrane region" description="Helical" evidence="7">
    <location>
        <begin position="573"/>
        <end position="598"/>
    </location>
</feature>
<evidence type="ECO:0000313" key="10">
    <source>
        <dbReference type="EMBL" id="CAK9869721.1"/>
    </source>
</evidence>
<dbReference type="PRINTS" id="PR00625">
    <property type="entry name" value="JDOMAIN"/>
</dbReference>
<dbReference type="CDD" id="cd06257">
    <property type="entry name" value="DnaJ"/>
    <property type="match status" value="1"/>
</dbReference>
<keyword evidence="7" id="KW-0472">Membrane</keyword>
<evidence type="ECO:0000313" key="11">
    <source>
        <dbReference type="Proteomes" id="UP001497522"/>
    </source>
</evidence>
<dbReference type="InterPro" id="IPR001305">
    <property type="entry name" value="HSP_DnaJ_Cys-rich_dom"/>
</dbReference>
<keyword evidence="7" id="KW-0812">Transmembrane</keyword>
<feature type="region of interest" description="Disordered" evidence="6">
    <location>
        <begin position="548"/>
        <end position="568"/>
    </location>
</feature>
<name>A0ABP1B3Q2_9BRYO</name>
<dbReference type="CDD" id="cd10747">
    <property type="entry name" value="DnaJ_C"/>
    <property type="match status" value="1"/>
</dbReference>